<evidence type="ECO:0000313" key="2">
    <source>
        <dbReference type="EMBL" id="GAI16616.1"/>
    </source>
</evidence>
<dbReference type="AlphaFoldDB" id="X1MEW7"/>
<accession>X1MEW7</accession>
<comment type="caution">
    <text evidence="2">The sequence shown here is derived from an EMBL/GenBank/DDBJ whole genome shotgun (WGS) entry which is preliminary data.</text>
</comment>
<keyword evidence="1" id="KW-0175">Coiled coil</keyword>
<evidence type="ECO:0000256" key="1">
    <source>
        <dbReference type="SAM" id="Coils"/>
    </source>
</evidence>
<proteinExistence type="predicted"/>
<gene>
    <name evidence="2" type="ORF">S06H3_16429</name>
</gene>
<sequence>MSKPKTEIIKSIVLSVFDDDGPTPKIYWPSNMDESSRLLIAMKTISLLMGDSVYQNSTSTEEINYFGILPFPDLKLNGLTYFFLIYDPAFRGNAQAATVTVLINEEDRVFFYENMKYLRVIIDSAASKVQLAKSIEENEVIINELREELLEFTSEIKDPLVGNALIISEYRF</sequence>
<reference evidence="2" key="1">
    <citation type="journal article" date="2014" name="Front. Microbiol.">
        <title>High frequency of phylogenetically diverse reductive dehalogenase-homologous genes in deep subseafloor sedimentary metagenomes.</title>
        <authorList>
            <person name="Kawai M."/>
            <person name="Futagami T."/>
            <person name="Toyoda A."/>
            <person name="Takaki Y."/>
            <person name="Nishi S."/>
            <person name="Hori S."/>
            <person name="Arai W."/>
            <person name="Tsubouchi T."/>
            <person name="Morono Y."/>
            <person name="Uchiyama I."/>
            <person name="Ito T."/>
            <person name="Fujiyama A."/>
            <person name="Inagaki F."/>
            <person name="Takami H."/>
        </authorList>
    </citation>
    <scope>NUCLEOTIDE SEQUENCE</scope>
    <source>
        <strain evidence="2">Expedition CK06-06</strain>
    </source>
</reference>
<name>X1MEW7_9ZZZZ</name>
<organism evidence="2">
    <name type="scientific">marine sediment metagenome</name>
    <dbReference type="NCBI Taxonomy" id="412755"/>
    <lineage>
        <taxon>unclassified sequences</taxon>
        <taxon>metagenomes</taxon>
        <taxon>ecological metagenomes</taxon>
    </lineage>
</organism>
<feature type="coiled-coil region" evidence="1">
    <location>
        <begin position="128"/>
        <end position="155"/>
    </location>
</feature>
<dbReference type="EMBL" id="BARV01008129">
    <property type="protein sequence ID" value="GAI16616.1"/>
    <property type="molecule type" value="Genomic_DNA"/>
</dbReference>
<protein>
    <submittedName>
        <fullName evidence="2">Uncharacterized protein</fullName>
    </submittedName>
</protein>